<dbReference type="InterPro" id="IPR027417">
    <property type="entry name" value="P-loop_NTPase"/>
</dbReference>
<keyword evidence="8 15" id="KW-0067">ATP-binding</keyword>
<evidence type="ECO:0000256" key="7">
    <source>
        <dbReference type="ARBA" id="ARBA00022829"/>
    </source>
</evidence>
<sequence length="803" mass="88710">MSRTKKSSKNKKNNNKNTDILGIVYISVGILLSVAIYTDFVGILSAISQKLSHFLVGIGAYIIPIYLLYLGYEYIKSKGSIKLNKNFYGVTIYAAILILIFSTIYLQSMNSVTSFGQGIEGILSMKSILNGGVLGYLISYPLFKFVGTVGSYIIYIALIIIATILTFDITLYDVGITVKNKSSEIKKSRKRRKPQVKDRNNDIDDTFIKVVKKDEGKNVDKKEFLNGVNNKIKILDFMKNSSLDDEDAIYEDEAYKNNEEVVEKIEPKEHQEKIDTFLKDSNKIDNTYKKEKLDNSVKAVVHDEIETSIQEGKEEGMKSEYVHPDTSLLNINSGTKLNSNDKQELIESANKLSETLGSFGVDAKVTQVTKGPSVTRFELQPSPGVKVSKIVNLSDDIALGLAASGVRIEAPIPGKAAVGIEVPNREQTPVFLREVLESDEFLNTNKKLAFSLGKDIGGQCVVGDLSKMPHTLIAGATGSGKSVCINTLIISLLYKYSPDEVKLLMVDPKVVELSVYNGIPHLLIPVVTDPKKAAGALNWAVNEMTRRYKLFADSGARNIDSYNSLYSKGTIEEKLPYIVIIVDELADLMMVCPNDVEDYIGRLAQMARAAGMHLVIATQRPSVDVITGVIKANIPSRISFSVSSQIDSRTILDSGGAEKLLGRGDMLYYPVGESKPLRVQGCFISEEEVEKVVEFIKDGENEAIYKEEIIEHINNEAEASNSNMQGDDVDDLLEEAINIVIDYGQASTSFLQRRLRIGFNRASRIMDDLEARGVISPKDGSRPRQVLISKDDLTAADCSDNNI</sequence>
<dbReference type="SUPFAM" id="SSF46785">
    <property type="entry name" value="Winged helix' DNA-binding domain"/>
    <property type="match status" value="1"/>
</dbReference>
<reference evidence="18 19" key="1">
    <citation type="journal article" date="2021" name="Cell Host Microbe">
        <title>in vivo commensal control of Clostridioides difficile virulence.</title>
        <authorList>
            <person name="Girinathan B.P."/>
            <person name="Dibenedetto N."/>
            <person name="Worley J.N."/>
            <person name="Peltier J."/>
            <person name="Arrieta-Ortiz M.L."/>
            <person name="Rupa Christinal Immanuel S."/>
            <person name="Lavin R."/>
            <person name="Delaney M.L."/>
            <person name="Cummins C."/>
            <person name="Hoffmann M."/>
            <person name="Luo Y."/>
            <person name="Gonzalez-Escalona N."/>
            <person name="Allard M."/>
            <person name="Onderdonk A.B."/>
            <person name="Gerber G.K."/>
            <person name="Sonenshein A.L."/>
            <person name="Baliga N."/>
            <person name="Dupuy B."/>
            <person name="Bry L."/>
        </authorList>
    </citation>
    <scope>NUCLEOTIDE SEQUENCE [LARGE SCALE GENOMIC DNA]</scope>
    <source>
        <strain evidence="18 19">DSM 599</strain>
    </source>
</reference>
<gene>
    <name evidence="18" type="ORF">K5V21_08970</name>
</gene>
<feature type="transmembrane region" description="Helical" evidence="16">
    <location>
        <begin position="87"/>
        <end position="107"/>
    </location>
</feature>
<dbReference type="CDD" id="cd01127">
    <property type="entry name" value="TrwB_TraG_TraD_VirD4"/>
    <property type="match status" value="1"/>
</dbReference>
<comment type="similarity">
    <text evidence="2">Belongs to the FtsK/SpoIIIE/SftA family.</text>
</comment>
<dbReference type="Gene3D" id="3.30.980.40">
    <property type="match status" value="1"/>
</dbReference>
<dbReference type="InterPro" id="IPR050206">
    <property type="entry name" value="FtsK/SpoIIIE/SftA"/>
</dbReference>
<feature type="domain" description="FtsK" evidence="17">
    <location>
        <begin position="458"/>
        <end position="649"/>
    </location>
</feature>
<evidence type="ECO:0000256" key="11">
    <source>
        <dbReference type="ARBA" id="ARBA00023136"/>
    </source>
</evidence>
<keyword evidence="6 15" id="KW-0547">Nucleotide-binding</keyword>
<proteinExistence type="inferred from homology"/>
<dbReference type="EMBL" id="JAIKTU010000006">
    <property type="protein sequence ID" value="MBY0755590.1"/>
    <property type="molecule type" value="Genomic_DNA"/>
</dbReference>
<comment type="caution">
    <text evidence="18">The sequence shown here is derived from an EMBL/GenBank/DDBJ whole genome shotgun (WGS) entry which is preliminary data.</text>
</comment>
<dbReference type="Pfam" id="PF13491">
    <property type="entry name" value="FtsK_4TM"/>
    <property type="match status" value="1"/>
</dbReference>
<dbReference type="Gene3D" id="1.10.10.10">
    <property type="entry name" value="Winged helix-like DNA-binding domain superfamily/Winged helix DNA-binding domain"/>
    <property type="match status" value="1"/>
</dbReference>
<evidence type="ECO:0000313" key="18">
    <source>
        <dbReference type="EMBL" id="MBY0755590.1"/>
    </source>
</evidence>
<dbReference type="Proteomes" id="UP001299068">
    <property type="component" value="Unassembled WGS sequence"/>
</dbReference>
<keyword evidence="10" id="KW-0238">DNA-binding</keyword>
<dbReference type="InterPro" id="IPR002543">
    <property type="entry name" value="FtsK_dom"/>
</dbReference>
<evidence type="ECO:0000313" key="19">
    <source>
        <dbReference type="Proteomes" id="UP001299068"/>
    </source>
</evidence>
<evidence type="ECO:0000256" key="8">
    <source>
        <dbReference type="ARBA" id="ARBA00022840"/>
    </source>
</evidence>
<evidence type="ECO:0000256" key="16">
    <source>
        <dbReference type="SAM" id="Phobius"/>
    </source>
</evidence>
<evidence type="ECO:0000259" key="17">
    <source>
        <dbReference type="PROSITE" id="PS50901"/>
    </source>
</evidence>
<feature type="transmembrane region" description="Helical" evidence="16">
    <location>
        <begin position="53"/>
        <end position="75"/>
    </location>
</feature>
<dbReference type="InterPro" id="IPR003593">
    <property type="entry name" value="AAA+_ATPase"/>
</dbReference>
<dbReference type="InterPro" id="IPR025199">
    <property type="entry name" value="FtsK_4TM"/>
</dbReference>
<dbReference type="PANTHER" id="PTHR22683">
    <property type="entry name" value="SPORULATION PROTEIN RELATED"/>
    <property type="match status" value="1"/>
</dbReference>
<keyword evidence="9 16" id="KW-1133">Transmembrane helix</keyword>
<evidence type="ECO:0000256" key="2">
    <source>
        <dbReference type="ARBA" id="ARBA00006474"/>
    </source>
</evidence>
<organism evidence="18 19">
    <name type="scientific">Clostridium sardiniense</name>
    <name type="common">Clostridium absonum</name>
    <dbReference type="NCBI Taxonomy" id="29369"/>
    <lineage>
        <taxon>Bacteria</taxon>
        <taxon>Bacillati</taxon>
        <taxon>Bacillota</taxon>
        <taxon>Clostridia</taxon>
        <taxon>Eubacteriales</taxon>
        <taxon>Clostridiaceae</taxon>
        <taxon>Clostridium</taxon>
    </lineage>
</organism>
<evidence type="ECO:0000256" key="9">
    <source>
        <dbReference type="ARBA" id="ARBA00022989"/>
    </source>
</evidence>
<keyword evidence="3" id="KW-1003">Cell membrane</keyword>
<dbReference type="RefSeq" id="WP_221860963.1">
    <property type="nucleotide sequence ID" value="NZ_JAIKTU010000006.1"/>
</dbReference>
<comment type="function">
    <text evidence="13">Essential cell division protein that coordinates cell division and chromosome segregation. The N-terminus is involved in assembly of the cell-division machinery. The C-terminus functions as a DNA motor that moves dsDNA in an ATP-dependent manner towards the dif recombination site, which is located within the replication terminus region. Required for activation of the Xer recombinase, allowing activation of chromosome unlinking by recombination.</text>
</comment>
<keyword evidence="11 16" id="KW-0472">Membrane</keyword>
<dbReference type="InterPro" id="IPR036388">
    <property type="entry name" value="WH-like_DNA-bd_sf"/>
</dbReference>
<dbReference type="Pfam" id="PF09397">
    <property type="entry name" value="FtsK_gamma"/>
    <property type="match status" value="1"/>
</dbReference>
<dbReference type="InterPro" id="IPR036390">
    <property type="entry name" value="WH_DNA-bd_sf"/>
</dbReference>
<dbReference type="InterPro" id="IPR018541">
    <property type="entry name" value="Ftsk_gamma"/>
</dbReference>
<dbReference type="SMART" id="SM00843">
    <property type="entry name" value="Ftsk_gamma"/>
    <property type="match status" value="1"/>
</dbReference>
<evidence type="ECO:0000256" key="12">
    <source>
        <dbReference type="ARBA" id="ARBA00023306"/>
    </source>
</evidence>
<dbReference type="PANTHER" id="PTHR22683:SF41">
    <property type="entry name" value="DNA TRANSLOCASE FTSK"/>
    <property type="match status" value="1"/>
</dbReference>
<dbReference type="Gene3D" id="3.40.50.300">
    <property type="entry name" value="P-loop containing nucleotide triphosphate hydrolases"/>
    <property type="match status" value="1"/>
</dbReference>
<feature type="transmembrane region" description="Helical" evidence="16">
    <location>
        <begin position="152"/>
        <end position="172"/>
    </location>
</feature>
<dbReference type="PROSITE" id="PS50901">
    <property type="entry name" value="FTSK"/>
    <property type="match status" value="1"/>
</dbReference>
<keyword evidence="4" id="KW-0132">Cell division</keyword>
<accession>A0ABS7KXP2</accession>
<keyword evidence="5 16" id="KW-0812">Transmembrane</keyword>
<evidence type="ECO:0000256" key="15">
    <source>
        <dbReference type="PROSITE-ProRule" id="PRU00289"/>
    </source>
</evidence>
<feature type="transmembrane region" description="Helical" evidence="16">
    <location>
        <begin position="127"/>
        <end position="145"/>
    </location>
</feature>
<dbReference type="Pfam" id="PF17854">
    <property type="entry name" value="FtsK_alpha"/>
    <property type="match status" value="1"/>
</dbReference>
<evidence type="ECO:0000256" key="6">
    <source>
        <dbReference type="ARBA" id="ARBA00022741"/>
    </source>
</evidence>
<evidence type="ECO:0000256" key="1">
    <source>
        <dbReference type="ARBA" id="ARBA00004651"/>
    </source>
</evidence>
<protein>
    <submittedName>
        <fullName evidence="18">DNA translocase FtsK</fullName>
    </submittedName>
</protein>
<dbReference type="SMART" id="SM00382">
    <property type="entry name" value="AAA"/>
    <property type="match status" value="1"/>
</dbReference>
<comment type="subunit">
    <text evidence="14">Homohexamer. Forms a ring that surrounds DNA.</text>
</comment>
<dbReference type="SUPFAM" id="SSF52540">
    <property type="entry name" value="P-loop containing nucleoside triphosphate hydrolases"/>
    <property type="match status" value="1"/>
</dbReference>
<evidence type="ECO:0000256" key="13">
    <source>
        <dbReference type="ARBA" id="ARBA00024986"/>
    </source>
</evidence>
<evidence type="ECO:0000256" key="4">
    <source>
        <dbReference type="ARBA" id="ARBA00022618"/>
    </source>
</evidence>
<keyword evidence="19" id="KW-1185">Reference proteome</keyword>
<feature type="transmembrane region" description="Helical" evidence="16">
    <location>
        <begin position="20"/>
        <end position="47"/>
    </location>
</feature>
<evidence type="ECO:0000256" key="3">
    <source>
        <dbReference type="ARBA" id="ARBA00022475"/>
    </source>
</evidence>
<comment type="subcellular location">
    <subcellularLocation>
        <location evidence="1">Cell membrane</location>
        <topology evidence="1">Multi-pass membrane protein</topology>
    </subcellularLocation>
</comment>
<evidence type="ECO:0000256" key="14">
    <source>
        <dbReference type="ARBA" id="ARBA00025923"/>
    </source>
</evidence>
<keyword evidence="7" id="KW-0159">Chromosome partition</keyword>
<dbReference type="Pfam" id="PF01580">
    <property type="entry name" value="FtsK_SpoIIIE"/>
    <property type="match status" value="1"/>
</dbReference>
<evidence type="ECO:0000256" key="5">
    <source>
        <dbReference type="ARBA" id="ARBA00022692"/>
    </source>
</evidence>
<name>A0ABS7KXP2_CLOSR</name>
<feature type="binding site" evidence="15">
    <location>
        <begin position="475"/>
        <end position="482"/>
    </location>
    <ligand>
        <name>ATP</name>
        <dbReference type="ChEBI" id="CHEBI:30616"/>
    </ligand>
</feature>
<evidence type="ECO:0000256" key="10">
    <source>
        <dbReference type="ARBA" id="ARBA00023125"/>
    </source>
</evidence>
<dbReference type="InterPro" id="IPR041027">
    <property type="entry name" value="FtsK_alpha"/>
</dbReference>
<keyword evidence="12" id="KW-0131">Cell cycle</keyword>